<proteinExistence type="predicted"/>
<name>A0A0F9JIZ0_9ZZZZ</name>
<organism evidence="1">
    <name type="scientific">marine sediment metagenome</name>
    <dbReference type="NCBI Taxonomy" id="412755"/>
    <lineage>
        <taxon>unclassified sequences</taxon>
        <taxon>metagenomes</taxon>
        <taxon>ecological metagenomes</taxon>
    </lineage>
</organism>
<reference evidence="1" key="1">
    <citation type="journal article" date="2015" name="Nature">
        <title>Complex archaea that bridge the gap between prokaryotes and eukaryotes.</title>
        <authorList>
            <person name="Spang A."/>
            <person name="Saw J.H."/>
            <person name="Jorgensen S.L."/>
            <person name="Zaremba-Niedzwiedzka K."/>
            <person name="Martijn J."/>
            <person name="Lind A.E."/>
            <person name="van Eijk R."/>
            <person name="Schleper C."/>
            <person name="Guy L."/>
            <person name="Ettema T.J."/>
        </authorList>
    </citation>
    <scope>NUCLEOTIDE SEQUENCE</scope>
</reference>
<accession>A0A0F9JIZ0</accession>
<dbReference type="EMBL" id="LAZR01016152">
    <property type="protein sequence ID" value="KKM05741.1"/>
    <property type="molecule type" value="Genomic_DNA"/>
</dbReference>
<protein>
    <submittedName>
        <fullName evidence="1">Uncharacterized protein</fullName>
    </submittedName>
</protein>
<sequence length="69" mass="7619">MTTEEARCMAEVAVDGCSVCARNHIRRLVLAFPAHQQAILDVWLAGLDAGEREYESAEMLADIAEEKGR</sequence>
<comment type="caution">
    <text evidence="1">The sequence shown here is derived from an EMBL/GenBank/DDBJ whole genome shotgun (WGS) entry which is preliminary data.</text>
</comment>
<dbReference type="AlphaFoldDB" id="A0A0F9JIZ0"/>
<evidence type="ECO:0000313" key="1">
    <source>
        <dbReference type="EMBL" id="KKM05741.1"/>
    </source>
</evidence>
<gene>
    <name evidence="1" type="ORF">LCGC14_1751000</name>
</gene>